<dbReference type="EMBL" id="JANPWB010000013">
    <property type="protein sequence ID" value="KAJ1102673.1"/>
    <property type="molecule type" value="Genomic_DNA"/>
</dbReference>
<comment type="caution">
    <text evidence="1">The sequence shown here is derived from an EMBL/GenBank/DDBJ whole genome shotgun (WGS) entry which is preliminary data.</text>
</comment>
<evidence type="ECO:0000313" key="1">
    <source>
        <dbReference type="EMBL" id="KAJ1102673.1"/>
    </source>
</evidence>
<feature type="non-terminal residue" evidence="1">
    <location>
        <position position="1"/>
    </location>
</feature>
<proteinExistence type="predicted"/>
<organism evidence="1 2">
    <name type="scientific">Pleurodeles waltl</name>
    <name type="common">Iberian ribbed newt</name>
    <dbReference type="NCBI Taxonomy" id="8319"/>
    <lineage>
        <taxon>Eukaryota</taxon>
        <taxon>Metazoa</taxon>
        <taxon>Chordata</taxon>
        <taxon>Craniata</taxon>
        <taxon>Vertebrata</taxon>
        <taxon>Euteleostomi</taxon>
        <taxon>Amphibia</taxon>
        <taxon>Batrachia</taxon>
        <taxon>Caudata</taxon>
        <taxon>Salamandroidea</taxon>
        <taxon>Salamandridae</taxon>
        <taxon>Pleurodelinae</taxon>
        <taxon>Pleurodeles</taxon>
    </lineage>
</organism>
<gene>
    <name evidence="1" type="ORF">NDU88_000117</name>
</gene>
<keyword evidence="2" id="KW-1185">Reference proteome</keyword>
<accession>A0AAV7MNR5</accession>
<dbReference type="Proteomes" id="UP001066276">
    <property type="component" value="Chromosome 9"/>
</dbReference>
<protein>
    <submittedName>
        <fullName evidence="1">Uncharacterized protein</fullName>
    </submittedName>
</protein>
<reference evidence="1" key="1">
    <citation type="journal article" date="2022" name="bioRxiv">
        <title>Sequencing and chromosome-scale assembly of the giantPleurodeles waltlgenome.</title>
        <authorList>
            <person name="Brown T."/>
            <person name="Elewa A."/>
            <person name="Iarovenko S."/>
            <person name="Subramanian E."/>
            <person name="Araus A.J."/>
            <person name="Petzold A."/>
            <person name="Susuki M."/>
            <person name="Suzuki K.-i.T."/>
            <person name="Hayashi T."/>
            <person name="Toyoda A."/>
            <person name="Oliveira C."/>
            <person name="Osipova E."/>
            <person name="Leigh N.D."/>
            <person name="Simon A."/>
            <person name="Yun M.H."/>
        </authorList>
    </citation>
    <scope>NUCLEOTIDE SEQUENCE</scope>
    <source>
        <strain evidence="1">20211129_DDA</strain>
        <tissue evidence="1">Liver</tissue>
    </source>
</reference>
<evidence type="ECO:0000313" key="2">
    <source>
        <dbReference type="Proteomes" id="UP001066276"/>
    </source>
</evidence>
<feature type="non-terminal residue" evidence="1">
    <location>
        <position position="51"/>
    </location>
</feature>
<sequence>LFFSLSVRGPLLAPRAGLIGLIHESSVTTADRPGLLQLFFSLSLRGPFLLL</sequence>
<name>A0AAV7MNR5_PLEWA</name>
<dbReference type="AlphaFoldDB" id="A0AAV7MNR5"/>